<keyword evidence="3" id="KW-1185">Reference proteome</keyword>
<reference evidence="2" key="1">
    <citation type="submission" date="2022-05" db="EMBL/GenBank/DDBJ databases">
        <authorList>
            <person name="Pankratov T."/>
        </authorList>
    </citation>
    <scope>NUCLEOTIDE SEQUENCE</scope>
    <source>
        <strain evidence="2">BP6-180914</strain>
    </source>
</reference>
<evidence type="ECO:0000313" key="2">
    <source>
        <dbReference type="EMBL" id="MCW6506781.1"/>
    </source>
</evidence>
<protein>
    <submittedName>
        <fullName evidence="2">Uncharacterized protein</fullName>
    </submittedName>
</protein>
<evidence type="ECO:0000256" key="1">
    <source>
        <dbReference type="SAM" id="MobiDB-lite"/>
    </source>
</evidence>
<dbReference type="AlphaFoldDB" id="A0AA42CIE7"/>
<evidence type="ECO:0000313" key="3">
    <source>
        <dbReference type="Proteomes" id="UP001165667"/>
    </source>
</evidence>
<gene>
    <name evidence="2" type="ORF">M8523_01950</name>
</gene>
<feature type="region of interest" description="Disordered" evidence="1">
    <location>
        <begin position="356"/>
        <end position="392"/>
    </location>
</feature>
<comment type="caution">
    <text evidence="2">The sequence shown here is derived from an EMBL/GenBank/DDBJ whole genome shotgun (WGS) entry which is preliminary data.</text>
</comment>
<organism evidence="2 3">
    <name type="scientific">Lichenifustis flavocetrariae</name>
    <dbReference type="NCBI Taxonomy" id="2949735"/>
    <lineage>
        <taxon>Bacteria</taxon>
        <taxon>Pseudomonadati</taxon>
        <taxon>Pseudomonadota</taxon>
        <taxon>Alphaproteobacteria</taxon>
        <taxon>Hyphomicrobiales</taxon>
        <taxon>Lichenihabitantaceae</taxon>
        <taxon>Lichenifustis</taxon>
    </lineage>
</organism>
<proteinExistence type="predicted"/>
<dbReference type="Proteomes" id="UP001165667">
    <property type="component" value="Unassembled WGS sequence"/>
</dbReference>
<dbReference type="RefSeq" id="WP_282583129.1">
    <property type="nucleotide sequence ID" value="NZ_JAMOIM010000001.1"/>
</dbReference>
<accession>A0AA42CIE7</accession>
<dbReference type="EMBL" id="JAMOIM010000001">
    <property type="protein sequence ID" value="MCW6506781.1"/>
    <property type="molecule type" value="Genomic_DNA"/>
</dbReference>
<dbReference type="SUPFAM" id="SSF55486">
    <property type="entry name" value="Metalloproteases ('zincins'), catalytic domain"/>
    <property type="match status" value="1"/>
</dbReference>
<sequence>MYLLRPLGKQQPYGSVNTSRGAPQLELPPWRGEIAPPVAPDRTGHFDHLIFGEPGFEEAHVFGSVRFVMDIWQSYAGQPIDWHFAEAFPRLEISILPGLNNAHAGYGYMEVGAYHTEDGGLLPYSLNFDVIAHETGHLVIYSLIGVPTPLTERGEYFGFHESAADLSALVAALHFDLHVDQLLETTHGNLYTFNELNRFAELSASDQIRLASNTLTMEDFAKGWTDEHALSQPLTGAFFDIFIDIFQEHLVDRGIIPRRIADLTRLVARRPDIVAAIQPAFDDAYRQAPEAFRGALLAARDYLGFALAETWKRLSPGFFSYAKVAETLLGVEAAISRGRYRHAMLESFDWRGVGRVASGPRRAPPGPDSHSQSVRTLIPDFGRRDRPTQGLRPRFSNCRCDMHRNFKGGVYG</sequence>
<name>A0AA42CIE7_9HYPH</name>